<proteinExistence type="predicted"/>
<organism evidence="1">
    <name type="scientific">marine sediment metagenome</name>
    <dbReference type="NCBI Taxonomy" id="412755"/>
    <lineage>
        <taxon>unclassified sequences</taxon>
        <taxon>metagenomes</taxon>
        <taxon>ecological metagenomes</taxon>
    </lineage>
</organism>
<feature type="non-terminal residue" evidence="1">
    <location>
        <position position="1"/>
    </location>
</feature>
<sequence>QNVYACHDKAYNKDSGMLGSIKDKRFKDFWFDGYEKFLKINPSKDCNHHCITDQTNKMLLEYLCIQHEEFV</sequence>
<evidence type="ECO:0000313" key="1">
    <source>
        <dbReference type="EMBL" id="GAG10409.1"/>
    </source>
</evidence>
<evidence type="ECO:0008006" key="2">
    <source>
        <dbReference type="Google" id="ProtNLM"/>
    </source>
</evidence>
<dbReference type="AlphaFoldDB" id="X0UX34"/>
<reference evidence="1" key="1">
    <citation type="journal article" date="2014" name="Front. Microbiol.">
        <title>High frequency of phylogenetically diverse reductive dehalogenase-homologous genes in deep subseafloor sedimentary metagenomes.</title>
        <authorList>
            <person name="Kawai M."/>
            <person name="Futagami T."/>
            <person name="Toyoda A."/>
            <person name="Takaki Y."/>
            <person name="Nishi S."/>
            <person name="Hori S."/>
            <person name="Arai W."/>
            <person name="Tsubouchi T."/>
            <person name="Morono Y."/>
            <person name="Uchiyama I."/>
            <person name="Ito T."/>
            <person name="Fujiyama A."/>
            <person name="Inagaki F."/>
            <person name="Takami H."/>
        </authorList>
    </citation>
    <scope>NUCLEOTIDE SEQUENCE</scope>
    <source>
        <strain evidence="1">Expedition CK06-06</strain>
    </source>
</reference>
<comment type="caution">
    <text evidence="1">The sequence shown here is derived from an EMBL/GenBank/DDBJ whole genome shotgun (WGS) entry which is preliminary data.</text>
</comment>
<accession>X0UX34</accession>
<dbReference type="EMBL" id="BARS01028604">
    <property type="protein sequence ID" value="GAG10409.1"/>
    <property type="molecule type" value="Genomic_DNA"/>
</dbReference>
<name>X0UX34_9ZZZZ</name>
<protein>
    <recommendedName>
        <fullName evidence="2">4Fe4S-binding SPASM domain-containing protein</fullName>
    </recommendedName>
</protein>
<gene>
    <name evidence="1" type="ORF">S01H1_44812</name>
</gene>